<reference evidence="3 4" key="1">
    <citation type="submission" date="2023-05" db="EMBL/GenBank/DDBJ databases">
        <title>B98-5 Cell Line De Novo Hybrid Assembly: An Optical Mapping Approach.</title>
        <authorList>
            <person name="Kananen K."/>
            <person name="Auerbach J.A."/>
            <person name="Kautto E."/>
            <person name="Blachly J.S."/>
        </authorList>
    </citation>
    <scope>NUCLEOTIDE SEQUENCE [LARGE SCALE GENOMIC DNA]</scope>
    <source>
        <strain evidence="3">B95-8</strain>
        <tissue evidence="3">Cell line</tissue>
    </source>
</reference>
<gene>
    <name evidence="3" type="ORF">P7K49_014170</name>
</gene>
<evidence type="ECO:0000256" key="2">
    <source>
        <dbReference type="SAM" id="Phobius"/>
    </source>
</evidence>
<accession>A0ABQ9VIU7</accession>
<feature type="transmembrane region" description="Helical" evidence="2">
    <location>
        <begin position="124"/>
        <end position="147"/>
    </location>
</feature>
<sequence length="176" mass="20353">MKLLFKDVAELVLRLATTAKHQDNQYYRGRILTSINKESIVDIEGVVRKVNQKIGSCTQQDVELHVQKPGVTVVYVISLAEPRLPLQLDDAVRPEAEGEEHWASRILLQGKNTYTNVCILYCTYMYYIYPKIQLSAVNIVLYLLYIYRVGMYYRDYENGKEIGTPLNMQCNTHGKR</sequence>
<dbReference type="Gene3D" id="2.40.50.140">
    <property type="entry name" value="Nucleic acid-binding proteins"/>
    <property type="match status" value="1"/>
</dbReference>
<organism evidence="3 4">
    <name type="scientific">Saguinus oedipus</name>
    <name type="common">Cotton-top tamarin</name>
    <name type="synonym">Oedipomidas oedipus</name>
    <dbReference type="NCBI Taxonomy" id="9490"/>
    <lineage>
        <taxon>Eukaryota</taxon>
        <taxon>Metazoa</taxon>
        <taxon>Chordata</taxon>
        <taxon>Craniata</taxon>
        <taxon>Vertebrata</taxon>
        <taxon>Euteleostomi</taxon>
        <taxon>Mammalia</taxon>
        <taxon>Eutheria</taxon>
        <taxon>Euarchontoglires</taxon>
        <taxon>Primates</taxon>
        <taxon>Haplorrhini</taxon>
        <taxon>Platyrrhini</taxon>
        <taxon>Cebidae</taxon>
        <taxon>Callitrichinae</taxon>
        <taxon>Saguinus</taxon>
    </lineage>
</organism>
<dbReference type="InterPro" id="IPR004523">
    <property type="entry name" value="Asp-tRNA_synthase_2"/>
</dbReference>
<proteinExistence type="predicted"/>
<keyword evidence="2" id="KW-0472">Membrane</keyword>
<dbReference type="Proteomes" id="UP001266305">
    <property type="component" value="Unassembled WGS sequence"/>
</dbReference>
<protein>
    <submittedName>
        <fullName evidence="3">Uncharacterized protein</fullName>
    </submittedName>
</protein>
<comment type="caution">
    <text evidence="3">The sequence shown here is derived from an EMBL/GenBank/DDBJ whole genome shotgun (WGS) entry which is preliminary data.</text>
</comment>
<keyword evidence="4" id="KW-1185">Reference proteome</keyword>
<evidence type="ECO:0000313" key="3">
    <source>
        <dbReference type="EMBL" id="KAK2109005.1"/>
    </source>
</evidence>
<keyword evidence="2" id="KW-0812">Transmembrane</keyword>
<dbReference type="EMBL" id="JASSZA010000006">
    <property type="protein sequence ID" value="KAK2109005.1"/>
    <property type="molecule type" value="Genomic_DNA"/>
</dbReference>
<dbReference type="PANTHER" id="PTHR43450:SF1">
    <property type="entry name" value="ASPARTATE--TRNA LIGASE, CYTOPLASMIC"/>
    <property type="match status" value="1"/>
</dbReference>
<keyword evidence="1" id="KW-0963">Cytoplasm</keyword>
<dbReference type="SUPFAM" id="SSF50249">
    <property type="entry name" value="Nucleic acid-binding proteins"/>
    <property type="match status" value="1"/>
</dbReference>
<evidence type="ECO:0000256" key="1">
    <source>
        <dbReference type="ARBA" id="ARBA00022490"/>
    </source>
</evidence>
<name>A0ABQ9VIU7_SAGOE</name>
<evidence type="ECO:0000313" key="4">
    <source>
        <dbReference type="Proteomes" id="UP001266305"/>
    </source>
</evidence>
<dbReference type="PANTHER" id="PTHR43450">
    <property type="entry name" value="ASPARTYL-TRNA SYNTHETASE"/>
    <property type="match status" value="1"/>
</dbReference>
<dbReference type="InterPro" id="IPR012340">
    <property type="entry name" value="NA-bd_OB-fold"/>
</dbReference>
<keyword evidence="2" id="KW-1133">Transmembrane helix</keyword>